<reference evidence="4" key="1">
    <citation type="submission" date="2016-06" db="UniProtKB">
        <authorList>
            <consortium name="WormBaseParasite"/>
        </authorList>
    </citation>
    <scope>IDENTIFICATION</scope>
</reference>
<dbReference type="Gene3D" id="1.25.10.10">
    <property type="entry name" value="Leucine-rich Repeat Variant"/>
    <property type="match status" value="1"/>
</dbReference>
<keyword evidence="3" id="KW-0472">Membrane</keyword>
<evidence type="ECO:0000256" key="3">
    <source>
        <dbReference type="SAM" id="Phobius"/>
    </source>
</evidence>
<evidence type="ECO:0000313" key="4">
    <source>
        <dbReference type="WBParaSite" id="SBAD_0000311101-mRNA-1"/>
    </source>
</evidence>
<dbReference type="InterPro" id="IPR016024">
    <property type="entry name" value="ARM-type_fold"/>
</dbReference>
<dbReference type="SUPFAM" id="SSF48371">
    <property type="entry name" value="ARM repeat"/>
    <property type="match status" value="1"/>
</dbReference>
<dbReference type="PROSITE" id="PS50077">
    <property type="entry name" value="HEAT_REPEAT"/>
    <property type="match status" value="1"/>
</dbReference>
<evidence type="ECO:0000256" key="1">
    <source>
        <dbReference type="ARBA" id="ARBA00022737"/>
    </source>
</evidence>
<feature type="repeat" description="HEAT" evidence="2">
    <location>
        <begin position="37"/>
        <end position="75"/>
    </location>
</feature>
<dbReference type="PANTHER" id="PTHR10648">
    <property type="entry name" value="SERINE/THREONINE-PROTEIN PHOSPHATASE PP2A 65 KDA REGULATORY SUBUNIT"/>
    <property type="match status" value="1"/>
</dbReference>
<evidence type="ECO:0000256" key="2">
    <source>
        <dbReference type="PROSITE-ProRule" id="PRU00103"/>
    </source>
</evidence>
<feature type="transmembrane region" description="Helical" evidence="3">
    <location>
        <begin position="197"/>
        <end position="220"/>
    </location>
</feature>
<protein>
    <submittedName>
        <fullName evidence="4">PPP4R1</fullName>
    </submittedName>
</protein>
<dbReference type="GO" id="GO:0019888">
    <property type="term" value="F:protein phosphatase regulator activity"/>
    <property type="evidence" value="ECO:0007669"/>
    <property type="project" value="TreeGrafter"/>
</dbReference>
<dbReference type="InterPro" id="IPR011989">
    <property type="entry name" value="ARM-like"/>
</dbReference>
<dbReference type="InterPro" id="IPR051023">
    <property type="entry name" value="PP2A_Regulatory_Subunit_A"/>
</dbReference>
<dbReference type="PANTHER" id="PTHR10648:SF1">
    <property type="entry name" value="SERINE_THREONINE-PROTEIN PHOSPHATASE 4 REGULATORY SUBUNIT 1"/>
    <property type="match status" value="1"/>
</dbReference>
<keyword evidence="1" id="KW-0677">Repeat</keyword>
<dbReference type="GO" id="GO:0005737">
    <property type="term" value="C:cytoplasm"/>
    <property type="evidence" value="ECO:0007669"/>
    <property type="project" value="TreeGrafter"/>
</dbReference>
<accession>A0A183IH74</accession>
<dbReference type="WBParaSite" id="SBAD_0000311101-mRNA-1">
    <property type="protein sequence ID" value="SBAD_0000311101-mRNA-1"/>
    <property type="gene ID" value="SBAD_0000311101"/>
</dbReference>
<organism evidence="4">
    <name type="scientific">Soboliphyme baturini</name>
    <dbReference type="NCBI Taxonomy" id="241478"/>
    <lineage>
        <taxon>Eukaryota</taxon>
        <taxon>Metazoa</taxon>
        <taxon>Ecdysozoa</taxon>
        <taxon>Nematoda</taxon>
        <taxon>Enoplea</taxon>
        <taxon>Dorylaimia</taxon>
        <taxon>Dioctophymatida</taxon>
        <taxon>Dioctophymatoidea</taxon>
        <taxon>Soboliphymatidae</taxon>
        <taxon>Soboliphyme</taxon>
    </lineage>
</organism>
<dbReference type="InterPro" id="IPR021133">
    <property type="entry name" value="HEAT_type_2"/>
</dbReference>
<keyword evidence="3" id="KW-0812">Transmembrane</keyword>
<proteinExistence type="predicted"/>
<sequence>MVEPTHVLSVEGDILRHCAFNIPAVAYTVGRKYWPILKPTYLELANDMQWKVRRTLAFSIHKLAAILGPEITEQDLLPVFVGFLRDLDEVRIGILQHLYDFMKVRALDKCILVVMTLFCFNYRVALLNKNACRTLLGNLADFLQSDNVRDWRFRHLFAQQLIPLCVLYDIEDVNEYISPIAMTLAIDRVAEVRRITFRLVTILLIFPSCLYCSTMVGMIFKCFYNAEKLAGKSFPITDNFSLDIVKSFAKSHRWSRRQTYAIYFLLLSQGKKALAAQ</sequence>
<name>A0A183IH74_9BILA</name>
<dbReference type="AlphaFoldDB" id="A0A183IH74"/>
<keyword evidence="3" id="KW-1133">Transmembrane helix</keyword>